<gene>
    <name evidence="1" type="ORF">OAory_01071590</name>
</gene>
<accession>A0A1S9D989</accession>
<dbReference type="Proteomes" id="UP000190312">
    <property type="component" value="Unassembled WGS sequence"/>
</dbReference>
<organism evidence="1 2">
    <name type="scientific">Aspergillus oryzae</name>
    <name type="common">Yellow koji mold</name>
    <dbReference type="NCBI Taxonomy" id="5062"/>
    <lineage>
        <taxon>Eukaryota</taxon>
        <taxon>Fungi</taxon>
        <taxon>Dikarya</taxon>
        <taxon>Ascomycota</taxon>
        <taxon>Pezizomycotina</taxon>
        <taxon>Eurotiomycetes</taxon>
        <taxon>Eurotiomycetidae</taxon>
        <taxon>Eurotiales</taxon>
        <taxon>Aspergillaceae</taxon>
        <taxon>Aspergillus</taxon>
        <taxon>Aspergillus subgen. Circumdati</taxon>
    </lineage>
</organism>
<proteinExistence type="predicted"/>
<name>A0A1S9D989_ASPOZ</name>
<sequence length="204" mass="21842">MKPNLDRAEAPKPHFQFISCRNNTPDHLARALANIPAKKTVRRFNARADIALLASMRSHTLTDTLRVAPTSPVGLAAAFRGPGLSGLNVRGVSGFSFSGCRCGEGHQAGHDDEEGLELHVAVVIGVTDCSGHTMWDDIGLEITKIGEVKISIELWAIGMHSVAARRFSDRLISRSPSAFASSGCPKSTYPFTDSLELLTKGTCG</sequence>
<dbReference type="EMBL" id="MKZY01000009">
    <property type="protein sequence ID" value="OOO05643.1"/>
    <property type="molecule type" value="Genomic_DNA"/>
</dbReference>
<evidence type="ECO:0000313" key="1">
    <source>
        <dbReference type="EMBL" id="OOO05643.1"/>
    </source>
</evidence>
<comment type="caution">
    <text evidence="1">The sequence shown here is derived from an EMBL/GenBank/DDBJ whole genome shotgun (WGS) entry which is preliminary data.</text>
</comment>
<reference evidence="1 2" key="1">
    <citation type="submission" date="2016-10" db="EMBL/GenBank/DDBJ databases">
        <title>Genome sequencing of Aspergillus oryzae BCC7051.</title>
        <authorList>
            <person name="Thammarongtham C."/>
            <person name="Vorapreeda T."/>
            <person name="Nookaew I."/>
            <person name="Srisuk T."/>
            <person name="Land M."/>
            <person name="Jeennor S."/>
            <person name="Laoteng K."/>
        </authorList>
    </citation>
    <scope>NUCLEOTIDE SEQUENCE [LARGE SCALE GENOMIC DNA]</scope>
    <source>
        <strain evidence="1 2">BCC7051</strain>
    </source>
</reference>
<evidence type="ECO:0000313" key="2">
    <source>
        <dbReference type="Proteomes" id="UP000190312"/>
    </source>
</evidence>
<protein>
    <submittedName>
        <fullName evidence="1">Uncharacterized protein</fullName>
    </submittedName>
</protein>
<dbReference type="AlphaFoldDB" id="A0A1S9D989"/>